<dbReference type="InterPro" id="IPR051310">
    <property type="entry name" value="MCP_chemotaxis"/>
</dbReference>
<dbReference type="SMART" id="SM00304">
    <property type="entry name" value="HAMP"/>
    <property type="match status" value="1"/>
</dbReference>
<dbReference type="OrthoDB" id="8667074at2"/>
<keyword evidence="8" id="KW-0807">Transducer</keyword>
<comment type="similarity">
    <text evidence="9">Belongs to the methyl-accepting chemotaxis (MCP) protein family.</text>
</comment>
<evidence type="ECO:0000259" key="11">
    <source>
        <dbReference type="PROSITE" id="PS50885"/>
    </source>
</evidence>
<dbReference type="PROSITE" id="PS50885">
    <property type="entry name" value="HAMP"/>
    <property type="match status" value="1"/>
</dbReference>
<organism evidence="12 13">
    <name type="scientific">Cellulomonas rhizosphaerae</name>
    <dbReference type="NCBI Taxonomy" id="2293719"/>
    <lineage>
        <taxon>Bacteria</taxon>
        <taxon>Bacillati</taxon>
        <taxon>Actinomycetota</taxon>
        <taxon>Actinomycetes</taxon>
        <taxon>Micrococcales</taxon>
        <taxon>Cellulomonadaceae</taxon>
        <taxon>Cellulomonas</taxon>
    </lineage>
</organism>
<feature type="non-terminal residue" evidence="12">
    <location>
        <position position="362"/>
    </location>
</feature>
<dbReference type="PANTHER" id="PTHR43531:SF11">
    <property type="entry name" value="METHYL-ACCEPTING CHEMOTAXIS PROTEIN 3"/>
    <property type="match status" value="1"/>
</dbReference>
<dbReference type="InterPro" id="IPR003122">
    <property type="entry name" value="Tar_rcpt_lig-bd"/>
</dbReference>
<dbReference type="InterPro" id="IPR003660">
    <property type="entry name" value="HAMP_dom"/>
</dbReference>
<dbReference type="GO" id="GO:0004888">
    <property type="term" value="F:transmembrane signaling receptor activity"/>
    <property type="evidence" value="ECO:0007669"/>
    <property type="project" value="TreeGrafter"/>
</dbReference>
<evidence type="ECO:0000256" key="2">
    <source>
        <dbReference type="ARBA" id="ARBA00022475"/>
    </source>
</evidence>
<proteinExistence type="inferred from homology"/>
<evidence type="ECO:0000256" key="1">
    <source>
        <dbReference type="ARBA" id="ARBA00004236"/>
    </source>
</evidence>
<keyword evidence="7 10" id="KW-0472">Membrane</keyword>
<keyword evidence="4" id="KW-0145">Chemotaxis</keyword>
<dbReference type="PANTHER" id="PTHR43531">
    <property type="entry name" value="PROTEIN ICFG"/>
    <property type="match status" value="1"/>
</dbReference>
<evidence type="ECO:0000256" key="7">
    <source>
        <dbReference type="ARBA" id="ARBA00023136"/>
    </source>
</evidence>
<evidence type="ECO:0000256" key="5">
    <source>
        <dbReference type="ARBA" id="ARBA00022692"/>
    </source>
</evidence>
<accession>A0A413RRK1</accession>
<evidence type="ECO:0000256" key="8">
    <source>
        <dbReference type="ARBA" id="ARBA00023224"/>
    </source>
</evidence>
<feature type="domain" description="HAMP" evidence="11">
    <location>
        <begin position="227"/>
        <end position="279"/>
    </location>
</feature>
<evidence type="ECO:0000256" key="6">
    <source>
        <dbReference type="ARBA" id="ARBA00022989"/>
    </source>
</evidence>
<dbReference type="RefSeq" id="WP_138066999.1">
    <property type="nucleotide sequence ID" value="NZ_QWKP01000030.1"/>
</dbReference>
<evidence type="ECO:0000313" key="13">
    <source>
        <dbReference type="Proteomes" id="UP000283374"/>
    </source>
</evidence>
<keyword evidence="3" id="KW-0488">Methylation</keyword>
<protein>
    <submittedName>
        <fullName evidence="12">Methyl-accepting chemotaxis protein</fullName>
    </submittedName>
</protein>
<dbReference type="GO" id="GO:0007165">
    <property type="term" value="P:signal transduction"/>
    <property type="evidence" value="ECO:0007669"/>
    <property type="project" value="UniProtKB-KW"/>
</dbReference>
<evidence type="ECO:0000256" key="9">
    <source>
        <dbReference type="ARBA" id="ARBA00029447"/>
    </source>
</evidence>
<reference evidence="12 13" key="1">
    <citation type="submission" date="2018-08" db="EMBL/GenBank/DDBJ databases">
        <title>Cellulomonas rhizosphaerae sp. nov., a novel actinomycete isolated from soil.</title>
        <authorList>
            <person name="Tian Y."/>
        </authorList>
    </citation>
    <scope>NUCLEOTIDE SEQUENCE [LARGE SCALE GENOMIC DNA]</scope>
    <source>
        <strain evidence="12 13">NEAU-TCZ24</strain>
    </source>
</reference>
<keyword evidence="13" id="KW-1185">Reference proteome</keyword>
<evidence type="ECO:0000313" key="12">
    <source>
        <dbReference type="EMBL" id="RHA44605.1"/>
    </source>
</evidence>
<dbReference type="GO" id="GO:0006935">
    <property type="term" value="P:chemotaxis"/>
    <property type="evidence" value="ECO:0007669"/>
    <property type="project" value="UniProtKB-KW"/>
</dbReference>
<name>A0A413RRK1_9CELL</name>
<dbReference type="Pfam" id="PF00672">
    <property type="entry name" value="HAMP"/>
    <property type="match status" value="1"/>
</dbReference>
<keyword evidence="6 10" id="KW-1133">Transmembrane helix</keyword>
<sequence length="362" mass="37595">MSTTTTAPGPAQHRRAAWFSDRSVQTKILTVFALLGAVAVASGVYAISSLNSSKSDLQTLSSIQESISDVRNAIHQDQLKVRMIIAQIGASTTDEDRRTWSNKLDETDAAINDNIDAFSATEAGSSESWKAFETDYAAWIKIRDEQYVPAAMSGDDAGYSEIRDEVAQPAIDAYVADLDAAASEITAYVAGVADTATTRTSRATTILTVSLAVALLVSLALGYVVTRNIRRAVARVQVSLEAMAAGDFTVKAEAASRDELGRMAEALGTAQAAVRETLAGVVDTAQTVAAAAEELSAASNQVGSSQEETSAQAGVVAAAAEQVSRNVQAVAAGAEQMGASIREIAQNATDAAKVAGQATVVA</sequence>
<dbReference type="AlphaFoldDB" id="A0A413RRK1"/>
<keyword evidence="2" id="KW-1003">Cell membrane</keyword>
<feature type="transmembrane region" description="Helical" evidence="10">
    <location>
        <begin position="28"/>
        <end position="47"/>
    </location>
</feature>
<evidence type="ECO:0000256" key="4">
    <source>
        <dbReference type="ARBA" id="ARBA00022500"/>
    </source>
</evidence>
<keyword evidence="5 10" id="KW-0812">Transmembrane</keyword>
<dbReference type="Gene3D" id="1.10.287.950">
    <property type="entry name" value="Methyl-accepting chemotaxis protein"/>
    <property type="match status" value="1"/>
</dbReference>
<dbReference type="GO" id="GO:0005886">
    <property type="term" value="C:plasma membrane"/>
    <property type="evidence" value="ECO:0007669"/>
    <property type="project" value="UniProtKB-SubCell"/>
</dbReference>
<comment type="caution">
    <text evidence="12">The sequence shown here is derived from an EMBL/GenBank/DDBJ whole genome shotgun (WGS) entry which is preliminary data.</text>
</comment>
<evidence type="ECO:0000256" key="10">
    <source>
        <dbReference type="SAM" id="Phobius"/>
    </source>
</evidence>
<feature type="transmembrane region" description="Helical" evidence="10">
    <location>
        <begin position="206"/>
        <end position="225"/>
    </location>
</feature>
<gene>
    <name evidence="12" type="ORF">D1825_00350</name>
</gene>
<dbReference type="SUPFAM" id="SSF58104">
    <property type="entry name" value="Methyl-accepting chemotaxis protein (MCP) signaling domain"/>
    <property type="match status" value="1"/>
</dbReference>
<comment type="subcellular location">
    <subcellularLocation>
        <location evidence="1">Cell membrane</location>
    </subcellularLocation>
</comment>
<dbReference type="Pfam" id="PF02203">
    <property type="entry name" value="TarH"/>
    <property type="match status" value="1"/>
</dbReference>
<dbReference type="CDD" id="cd06225">
    <property type="entry name" value="HAMP"/>
    <property type="match status" value="1"/>
</dbReference>
<dbReference type="EMBL" id="QWKP01000030">
    <property type="protein sequence ID" value="RHA44605.1"/>
    <property type="molecule type" value="Genomic_DNA"/>
</dbReference>
<evidence type="ECO:0000256" key="3">
    <source>
        <dbReference type="ARBA" id="ARBA00022481"/>
    </source>
</evidence>
<dbReference type="Proteomes" id="UP000283374">
    <property type="component" value="Unassembled WGS sequence"/>
</dbReference>